<evidence type="ECO:0000256" key="6">
    <source>
        <dbReference type="ARBA" id="ARBA00022753"/>
    </source>
</evidence>
<evidence type="ECO:0000256" key="5">
    <source>
        <dbReference type="ARBA" id="ARBA00022490"/>
    </source>
</evidence>
<evidence type="ECO:0008006" key="14">
    <source>
        <dbReference type="Google" id="ProtNLM"/>
    </source>
</evidence>
<evidence type="ECO:0000259" key="11">
    <source>
        <dbReference type="Pfam" id="PF18097"/>
    </source>
</evidence>
<dbReference type="GO" id="GO:0015031">
    <property type="term" value="P:protein transport"/>
    <property type="evidence" value="ECO:0007669"/>
    <property type="project" value="UniProtKB-KW"/>
</dbReference>
<evidence type="ECO:0000256" key="3">
    <source>
        <dbReference type="ARBA" id="ARBA00007895"/>
    </source>
</evidence>
<keyword evidence="4" id="KW-0813">Transport</keyword>
<dbReference type="InterPro" id="IPR044538">
    <property type="entry name" value="Vta1-like"/>
</dbReference>
<dbReference type="AlphaFoldDB" id="B4N713"/>
<keyword evidence="7" id="KW-0653">Protein transport</keyword>
<dbReference type="Gene3D" id="1.25.40.270">
    <property type="entry name" value="Vacuolar protein sorting-associated protein vta1"/>
    <property type="match status" value="1"/>
</dbReference>
<feature type="compositionally biased region" description="Low complexity" evidence="9">
    <location>
        <begin position="209"/>
        <end position="221"/>
    </location>
</feature>
<dbReference type="InterPro" id="IPR039431">
    <property type="entry name" value="Vta1/CALS_N"/>
</dbReference>
<protein>
    <recommendedName>
        <fullName evidence="14">Vta1/callose synthase N-terminal domain-containing protein</fullName>
    </recommendedName>
</protein>
<dbReference type="InterPro" id="IPR041212">
    <property type="entry name" value="Vta1_C"/>
</dbReference>
<evidence type="ECO:0000256" key="1">
    <source>
        <dbReference type="ARBA" id="ARBA00004481"/>
    </source>
</evidence>
<dbReference type="FunCoup" id="B4N713">
    <property type="interactions" value="2005"/>
</dbReference>
<dbReference type="GO" id="GO:0005771">
    <property type="term" value="C:multivesicular body"/>
    <property type="evidence" value="ECO:0007669"/>
    <property type="project" value="TreeGrafter"/>
</dbReference>
<dbReference type="STRING" id="7260.B4N713"/>
<evidence type="ECO:0000313" key="12">
    <source>
        <dbReference type="EMBL" id="EDW80152.1"/>
    </source>
</evidence>
<evidence type="ECO:0000256" key="2">
    <source>
        <dbReference type="ARBA" id="ARBA00004496"/>
    </source>
</evidence>
<accession>B4N713</accession>
<keyword evidence="8" id="KW-0472">Membrane</keyword>
<dbReference type="Gene3D" id="1.20.5.420">
    <property type="entry name" value="Immunoglobulin FC, subunit C"/>
    <property type="match status" value="1"/>
</dbReference>
<dbReference type="OMA" id="AYWCEYH"/>
<dbReference type="PANTHER" id="PTHR46009:SF1">
    <property type="entry name" value="VACUOLAR PROTEIN SORTING-ASSOCIATED PROTEIN VTA1 HOMOLOG"/>
    <property type="match status" value="1"/>
</dbReference>
<evidence type="ECO:0000256" key="8">
    <source>
        <dbReference type="ARBA" id="ARBA00023136"/>
    </source>
</evidence>
<dbReference type="KEGG" id="dwi:6646425"/>
<evidence type="ECO:0000313" key="13">
    <source>
        <dbReference type="Proteomes" id="UP000007798"/>
    </source>
</evidence>
<feature type="domain" description="Vta1 C-terminal" evidence="11">
    <location>
        <begin position="275"/>
        <end position="311"/>
    </location>
</feature>
<reference evidence="12 13" key="1">
    <citation type="journal article" date="2007" name="Nature">
        <title>Evolution of genes and genomes on the Drosophila phylogeny.</title>
        <authorList>
            <consortium name="Drosophila 12 Genomes Consortium"/>
            <person name="Clark A.G."/>
            <person name="Eisen M.B."/>
            <person name="Smith D.R."/>
            <person name="Bergman C.M."/>
            <person name="Oliver B."/>
            <person name="Markow T.A."/>
            <person name="Kaufman T.C."/>
            <person name="Kellis M."/>
            <person name="Gelbart W."/>
            <person name="Iyer V.N."/>
            <person name="Pollard D.A."/>
            <person name="Sackton T.B."/>
            <person name="Larracuente A.M."/>
            <person name="Singh N.D."/>
            <person name="Abad J.P."/>
            <person name="Abt D.N."/>
            <person name="Adryan B."/>
            <person name="Aguade M."/>
            <person name="Akashi H."/>
            <person name="Anderson W.W."/>
            <person name="Aquadro C.F."/>
            <person name="Ardell D.H."/>
            <person name="Arguello R."/>
            <person name="Artieri C.G."/>
            <person name="Barbash D.A."/>
            <person name="Barker D."/>
            <person name="Barsanti P."/>
            <person name="Batterham P."/>
            <person name="Batzoglou S."/>
            <person name="Begun D."/>
            <person name="Bhutkar A."/>
            <person name="Blanco E."/>
            <person name="Bosak S.A."/>
            <person name="Bradley R.K."/>
            <person name="Brand A.D."/>
            <person name="Brent M.R."/>
            <person name="Brooks A.N."/>
            <person name="Brown R.H."/>
            <person name="Butlin R.K."/>
            <person name="Caggese C."/>
            <person name="Calvi B.R."/>
            <person name="Bernardo de Carvalho A."/>
            <person name="Caspi A."/>
            <person name="Castrezana S."/>
            <person name="Celniker S.E."/>
            <person name="Chang J.L."/>
            <person name="Chapple C."/>
            <person name="Chatterji S."/>
            <person name="Chinwalla A."/>
            <person name="Civetta A."/>
            <person name="Clifton S.W."/>
            <person name="Comeron J.M."/>
            <person name="Costello J.C."/>
            <person name="Coyne J.A."/>
            <person name="Daub J."/>
            <person name="David R.G."/>
            <person name="Delcher A.L."/>
            <person name="Delehaunty K."/>
            <person name="Do C.B."/>
            <person name="Ebling H."/>
            <person name="Edwards K."/>
            <person name="Eickbush T."/>
            <person name="Evans J.D."/>
            <person name="Filipski A."/>
            <person name="Findeiss S."/>
            <person name="Freyhult E."/>
            <person name="Fulton L."/>
            <person name="Fulton R."/>
            <person name="Garcia A.C."/>
            <person name="Gardiner A."/>
            <person name="Garfield D.A."/>
            <person name="Garvin B.E."/>
            <person name="Gibson G."/>
            <person name="Gilbert D."/>
            <person name="Gnerre S."/>
            <person name="Godfrey J."/>
            <person name="Good R."/>
            <person name="Gotea V."/>
            <person name="Gravely B."/>
            <person name="Greenberg A.J."/>
            <person name="Griffiths-Jones S."/>
            <person name="Gross S."/>
            <person name="Guigo R."/>
            <person name="Gustafson E.A."/>
            <person name="Haerty W."/>
            <person name="Hahn M.W."/>
            <person name="Halligan D.L."/>
            <person name="Halpern A.L."/>
            <person name="Halter G.M."/>
            <person name="Han M.V."/>
            <person name="Heger A."/>
            <person name="Hillier L."/>
            <person name="Hinrichs A.S."/>
            <person name="Holmes I."/>
            <person name="Hoskins R.A."/>
            <person name="Hubisz M.J."/>
            <person name="Hultmark D."/>
            <person name="Huntley M.A."/>
            <person name="Jaffe D.B."/>
            <person name="Jagadeeshan S."/>
            <person name="Jeck W.R."/>
            <person name="Johnson J."/>
            <person name="Jones C.D."/>
            <person name="Jordan W.C."/>
            <person name="Karpen G.H."/>
            <person name="Kataoka E."/>
            <person name="Keightley P.D."/>
            <person name="Kheradpour P."/>
            <person name="Kirkness E.F."/>
            <person name="Koerich L.B."/>
            <person name="Kristiansen K."/>
            <person name="Kudrna D."/>
            <person name="Kulathinal R.J."/>
            <person name="Kumar S."/>
            <person name="Kwok R."/>
            <person name="Lander E."/>
            <person name="Langley C.H."/>
            <person name="Lapoint R."/>
            <person name="Lazzaro B.P."/>
            <person name="Lee S.J."/>
            <person name="Levesque L."/>
            <person name="Li R."/>
            <person name="Lin C.F."/>
            <person name="Lin M.F."/>
            <person name="Lindblad-Toh K."/>
            <person name="Llopart A."/>
            <person name="Long M."/>
            <person name="Low L."/>
            <person name="Lozovsky E."/>
            <person name="Lu J."/>
            <person name="Luo M."/>
            <person name="Machado C.A."/>
            <person name="Makalowski W."/>
            <person name="Marzo M."/>
            <person name="Matsuda M."/>
            <person name="Matzkin L."/>
            <person name="McAllister B."/>
            <person name="McBride C.S."/>
            <person name="McKernan B."/>
            <person name="McKernan K."/>
            <person name="Mendez-Lago M."/>
            <person name="Minx P."/>
            <person name="Mollenhauer M.U."/>
            <person name="Montooth K."/>
            <person name="Mount S.M."/>
            <person name="Mu X."/>
            <person name="Myers E."/>
            <person name="Negre B."/>
            <person name="Newfeld S."/>
            <person name="Nielsen R."/>
            <person name="Noor M.A."/>
            <person name="O'Grady P."/>
            <person name="Pachter L."/>
            <person name="Papaceit M."/>
            <person name="Parisi M.J."/>
            <person name="Parisi M."/>
            <person name="Parts L."/>
            <person name="Pedersen J.S."/>
            <person name="Pesole G."/>
            <person name="Phillippy A.M."/>
            <person name="Ponting C.P."/>
            <person name="Pop M."/>
            <person name="Porcelli D."/>
            <person name="Powell J.R."/>
            <person name="Prohaska S."/>
            <person name="Pruitt K."/>
            <person name="Puig M."/>
            <person name="Quesneville H."/>
            <person name="Ram K.R."/>
            <person name="Rand D."/>
            <person name="Rasmussen M.D."/>
            <person name="Reed L.K."/>
            <person name="Reenan R."/>
            <person name="Reily A."/>
            <person name="Remington K.A."/>
            <person name="Rieger T.T."/>
            <person name="Ritchie M.G."/>
            <person name="Robin C."/>
            <person name="Rogers Y.H."/>
            <person name="Rohde C."/>
            <person name="Rozas J."/>
            <person name="Rubenfield M.J."/>
            <person name="Ruiz A."/>
            <person name="Russo S."/>
            <person name="Salzberg S.L."/>
            <person name="Sanchez-Gracia A."/>
            <person name="Saranga D.J."/>
            <person name="Sato H."/>
            <person name="Schaeffer S.W."/>
            <person name="Schatz M.C."/>
            <person name="Schlenke T."/>
            <person name="Schwartz R."/>
            <person name="Segarra C."/>
            <person name="Singh R.S."/>
            <person name="Sirot L."/>
            <person name="Sirota M."/>
            <person name="Sisneros N.B."/>
            <person name="Smith C.D."/>
            <person name="Smith T.F."/>
            <person name="Spieth J."/>
            <person name="Stage D.E."/>
            <person name="Stark A."/>
            <person name="Stephan W."/>
            <person name="Strausberg R.L."/>
            <person name="Strempel S."/>
            <person name="Sturgill D."/>
            <person name="Sutton G."/>
            <person name="Sutton G.G."/>
            <person name="Tao W."/>
            <person name="Teichmann S."/>
            <person name="Tobari Y.N."/>
            <person name="Tomimura Y."/>
            <person name="Tsolas J.M."/>
            <person name="Valente V.L."/>
            <person name="Venter E."/>
            <person name="Venter J.C."/>
            <person name="Vicario S."/>
            <person name="Vieira F.G."/>
            <person name="Vilella A.J."/>
            <person name="Villasante A."/>
            <person name="Walenz B."/>
            <person name="Wang J."/>
            <person name="Wasserman M."/>
            <person name="Watts T."/>
            <person name="Wilson D."/>
            <person name="Wilson R.K."/>
            <person name="Wing R.A."/>
            <person name="Wolfner M.F."/>
            <person name="Wong A."/>
            <person name="Wong G.K."/>
            <person name="Wu C.I."/>
            <person name="Wu G."/>
            <person name="Yamamoto D."/>
            <person name="Yang H.P."/>
            <person name="Yang S.P."/>
            <person name="Yorke J.A."/>
            <person name="Yoshida K."/>
            <person name="Zdobnov E."/>
            <person name="Zhang P."/>
            <person name="Zhang Y."/>
            <person name="Zimin A.V."/>
            <person name="Baldwin J."/>
            <person name="Abdouelleil A."/>
            <person name="Abdulkadir J."/>
            <person name="Abebe A."/>
            <person name="Abera B."/>
            <person name="Abreu J."/>
            <person name="Acer S.C."/>
            <person name="Aftuck L."/>
            <person name="Alexander A."/>
            <person name="An P."/>
            <person name="Anderson E."/>
            <person name="Anderson S."/>
            <person name="Arachi H."/>
            <person name="Azer M."/>
            <person name="Bachantsang P."/>
            <person name="Barry A."/>
            <person name="Bayul T."/>
            <person name="Berlin A."/>
            <person name="Bessette D."/>
            <person name="Bloom T."/>
            <person name="Blye J."/>
            <person name="Boguslavskiy L."/>
            <person name="Bonnet C."/>
            <person name="Boukhgalter B."/>
            <person name="Bourzgui I."/>
            <person name="Brown A."/>
            <person name="Cahill P."/>
            <person name="Channer S."/>
            <person name="Cheshatsang Y."/>
            <person name="Chuda L."/>
            <person name="Citroen M."/>
            <person name="Collymore A."/>
            <person name="Cooke P."/>
            <person name="Costello M."/>
            <person name="D'Aco K."/>
            <person name="Daza R."/>
            <person name="De Haan G."/>
            <person name="DeGray S."/>
            <person name="DeMaso C."/>
            <person name="Dhargay N."/>
            <person name="Dooley K."/>
            <person name="Dooley E."/>
            <person name="Doricent M."/>
            <person name="Dorje P."/>
            <person name="Dorjee K."/>
            <person name="Dupes A."/>
            <person name="Elong R."/>
            <person name="Falk J."/>
            <person name="Farina A."/>
            <person name="Faro S."/>
            <person name="Ferguson D."/>
            <person name="Fisher S."/>
            <person name="Foley C.D."/>
            <person name="Franke A."/>
            <person name="Friedrich D."/>
            <person name="Gadbois L."/>
            <person name="Gearin G."/>
            <person name="Gearin C.R."/>
            <person name="Giannoukos G."/>
            <person name="Goode T."/>
            <person name="Graham J."/>
            <person name="Grandbois E."/>
            <person name="Grewal S."/>
            <person name="Gyaltsen K."/>
            <person name="Hafez N."/>
            <person name="Hagos B."/>
            <person name="Hall J."/>
            <person name="Henson C."/>
            <person name="Hollinger A."/>
            <person name="Honan T."/>
            <person name="Huard M.D."/>
            <person name="Hughes L."/>
            <person name="Hurhula B."/>
            <person name="Husby M.E."/>
            <person name="Kamat A."/>
            <person name="Kanga B."/>
            <person name="Kashin S."/>
            <person name="Khazanovich D."/>
            <person name="Kisner P."/>
            <person name="Lance K."/>
            <person name="Lara M."/>
            <person name="Lee W."/>
            <person name="Lennon N."/>
            <person name="Letendre F."/>
            <person name="LeVine R."/>
            <person name="Lipovsky A."/>
            <person name="Liu X."/>
            <person name="Liu J."/>
            <person name="Liu S."/>
            <person name="Lokyitsang T."/>
            <person name="Lokyitsang Y."/>
            <person name="Lubonja R."/>
            <person name="Lui A."/>
            <person name="MacDonald P."/>
            <person name="Magnisalis V."/>
            <person name="Maru K."/>
            <person name="Matthews C."/>
            <person name="McCusker W."/>
            <person name="McDonough S."/>
            <person name="Mehta T."/>
            <person name="Meldrim J."/>
            <person name="Meneus L."/>
            <person name="Mihai O."/>
            <person name="Mihalev A."/>
            <person name="Mihova T."/>
            <person name="Mittelman R."/>
            <person name="Mlenga V."/>
            <person name="Montmayeur A."/>
            <person name="Mulrain L."/>
            <person name="Navidi A."/>
            <person name="Naylor J."/>
            <person name="Negash T."/>
            <person name="Nguyen T."/>
            <person name="Nguyen N."/>
            <person name="Nicol R."/>
            <person name="Norbu C."/>
            <person name="Norbu N."/>
            <person name="Novod N."/>
            <person name="O'Neill B."/>
            <person name="Osman S."/>
            <person name="Markiewicz E."/>
            <person name="Oyono O.L."/>
            <person name="Patti C."/>
            <person name="Phunkhang P."/>
            <person name="Pierre F."/>
            <person name="Priest M."/>
            <person name="Raghuraman S."/>
            <person name="Rege F."/>
            <person name="Reyes R."/>
            <person name="Rise C."/>
            <person name="Rogov P."/>
            <person name="Ross K."/>
            <person name="Ryan E."/>
            <person name="Settipalli S."/>
            <person name="Shea T."/>
            <person name="Sherpa N."/>
            <person name="Shi L."/>
            <person name="Shih D."/>
            <person name="Sparrow T."/>
            <person name="Spaulding J."/>
            <person name="Stalker J."/>
            <person name="Stange-Thomann N."/>
            <person name="Stavropoulos S."/>
            <person name="Stone C."/>
            <person name="Strader C."/>
            <person name="Tesfaye S."/>
            <person name="Thomson T."/>
            <person name="Thoulutsang Y."/>
            <person name="Thoulutsang D."/>
            <person name="Topham K."/>
            <person name="Topping I."/>
            <person name="Tsamla T."/>
            <person name="Vassiliev H."/>
            <person name="Vo A."/>
            <person name="Wangchuk T."/>
            <person name="Wangdi T."/>
            <person name="Weiand M."/>
            <person name="Wilkinson J."/>
            <person name="Wilson A."/>
            <person name="Yadav S."/>
            <person name="Young G."/>
            <person name="Yu Q."/>
            <person name="Zembek L."/>
            <person name="Zhong D."/>
            <person name="Zimmer A."/>
            <person name="Zwirko Z."/>
            <person name="Jaffe D.B."/>
            <person name="Alvarez P."/>
            <person name="Brockman W."/>
            <person name="Butler J."/>
            <person name="Chin C."/>
            <person name="Gnerre S."/>
            <person name="Grabherr M."/>
            <person name="Kleber M."/>
            <person name="Mauceli E."/>
            <person name="MacCallum I."/>
        </authorList>
    </citation>
    <scope>NUCLEOTIDE SEQUENCE [LARGE SCALE GENOMIC DNA]</scope>
    <source>
        <strain evidence="13">Tucson 14030-0811.24</strain>
    </source>
</reference>
<organism evidence="12 13">
    <name type="scientific">Drosophila willistoni</name>
    <name type="common">Fruit fly</name>
    <dbReference type="NCBI Taxonomy" id="7260"/>
    <lineage>
        <taxon>Eukaryota</taxon>
        <taxon>Metazoa</taxon>
        <taxon>Ecdysozoa</taxon>
        <taxon>Arthropoda</taxon>
        <taxon>Hexapoda</taxon>
        <taxon>Insecta</taxon>
        <taxon>Pterygota</taxon>
        <taxon>Neoptera</taxon>
        <taxon>Endopterygota</taxon>
        <taxon>Diptera</taxon>
        <taxon>Brachycera</taxon>
        <taxon>Muscomorpha</taxon>
        <taxon>Ephydroidea</taxon>
        <taxon>Drosophilidae</taxon>
        <taxon>Drosophila</taxon>
        <taxon>Sophophora</taxon>
    </lineage>
</organism>
<proteinExistence type="inferred from homology"/>
<sequence length="316" mass="34531">MEFPPCPPSLKSIQHFLKLAQEHDNRDVIIAYWARLYALQVGLKASTQSPEETKLLLAIMDWLEQMKKQHADNEALTNDVAAQAHIENYALKLFLYADKQDREENFGKNMVKAFYSSGVLYDILQTFGELSEEATQNRKYAKWKAAYIHNCLKTGETPKPFAAPDDTEQEESAGNPASGEGDEGNNIGHEASGGGGDPAISDNANDAVQPSSPTTQITPPTAEEVLNNPNKLPSPPVEEEKPGGFEPYVPTAQPHPAAATIYQPIEPVAGVQITPDQMITAQKYCKYAGSALNYDDVKTAIVNLQKALKLLSTGSE</sequence>
<keyword evidence="13" id="KW-1185">Reference proteome</keyword>
<feature type="domain" description="Vta1/callose synthase N-terminal" evidence="10">
    <location>
        <begin position="12"/>
        <end position="153"/>
    </location>
</feature>
<dbReference type="FunFam" id="1.20.5.420:FF:000001">
    <property type="entry name" value="Vacuolar protein sorting-associated protein VTA1 homolog"/>
    <property type="match status" value="1"/>
</dbReference>
<feature type="region of interest" description="Disordered" evidence="9">
    <location>
        <begin position="157"/>
        <end position="243"/>
    </location>
</feature>
<dbReference type="PhylomeDB" id="B4N713"/>
<gene>
    <name evidence="12" type="primary">Dwil\GK23648</name>
    <name evidence="12" type="ORF">Dwil_GK23648</name>
</gene>
<dbReference type="EMBL" id="CH964168">
    <property type="protein sequence ID" value="EDW80152.1"/>
    <property type="molecule type" value="Genomic_DNA"/>
</dbReference>
<name>B4N713_DROWI</name>
<dbReference type="SMR" id="B4N713"/>
<dbReference type="OrthoDB" id="391137at2759"/>
<evidence type="ECO:0000256" key="7">
    <source>
        <dbReference type="ARBA" id="ARBA00022927"/>
    </source>
</evidence>
<evidence type="ECO:0000256" key="9">
    <source>
        <dbReference type="SAM" id="MobiDB-lite"/>
    </source>
</evidence>
<comment type="subcellular location">
    <subcellularLocation>
        <location evidence="2">Cytoplasm</location>
    </subcellularLocation>
    <subcellularLocation>
        <location evidence="1">Endosome membrane</location>
        <topology evidence="1">Peripheral membrane protein</topology>
    </subcellularLocation>
</comment>
<dbReference type="PANTHER" id="PTHR46009">
    <property type="entry name" value="VACUOLAR PROTEIN SORTING-ASSOCIATED PROTEIN VTA1 HOMOLOG"/>
    <property type="match status" value="1"/>
</dbReference>
<dbReference type="Pfam" id="PF18097">
    <property type="entry name" value="Vta1_C"/>
    <property type="match status" value="1"/>
</dbReference>
<dbReference type="InParanoid" id="B4N713"/>
<dbReference type="Proteomes" id="UP000007798">
    <property type="component" value="Unassembled WGS sequence"/>
</dbReference>
<dbReference type="eggNOG" id="KOG0917">
    <property type="taxonomic scope" value="Eukaryota"/>
</dbReference>
<keyword evidence="6" id="KW-0967">Endosome</keyword>
<comment type="similarity">
    <text evidence="3">Belongs to the VTA1 family.</text>
</comment>
<dbReference type="Pfam" id="PF04652">
    <property type="entry name" value="Vta1"/>
    <property type="match status" value="1"/>
</dbReference>
<dbReference type="HOGENOM" id="CLU_030378_1_0_1"/>
<evidence type="ECO:0000256" key="4">
    <source>
        <dbReference type="ARBA" id="ARBA00022448"/>
    </source>
</evidence>
<dbReference type="InterPro" id="IPR023175">
    <property type="entry name" value="Vta1/CALS_N_sf"/>
</dbReference>
<dbReference type="GO" id="GO:0032511">
    <property type="term" value="P:late endosome to vacuole transport via multivesicular body sorting pathway"/>
    <property type="evidence" value="ECO:0007669"/>
    <property type="project" value="InterPro"/>
</dbReference>
<evidence type="ECO:0000259" key="10">
    <source>
        <dbReference type="Pfam" id="PF04652"/>
    </source>
</evidence>
<dbReference type="GO" id="GO:0010008">
    <property type="term" value="C:endosome membrane"/>
    <property type="evidence" value="ECO:0007669"/>
    <property type="project" value="UniProtKB-SubCell"/>
</dbReference>
<keyword evidence="5" id="KW-0963">Cytoplasm</keyword>